<dbReference type="EMBL" id="NPDY01000001">
    <property type="protein sequence ID" value="PJZ71362.1"/>
    <property type="molecule type" value="Genomic_DNA"/>
</dbReference>
<dbReference type="Proteomes" id="UP000231962">
    <property type="component" value="Unassembled WGS sequence"/>
</dbReference>
<dbReference type="OrthoDB" id="340239at2"/>
<comment type="similarity">
    <text evidence="1">Belongs to the sigma-70 factor family. ECF subfamily.</text>
</comment>
<dbReference type="Pfam" id="PF04545">
    <property type="entry name" value="Sigma70_r4"/>
    <property type="match status" value="1"/>
</dbReference>
<sequence>MNLNAYSFNFDEMFGKYHKKVFFTLRKWGAEYEEAEECAQEIFVKILKNYHTYDPTKGSEAAWVFSIARNVCIDLFRKNNKYSALQSIQNLDSSGWLSTDSEEQKRDQKWVQEILVKRIKELPEPEKSIVILRFFKECTAEEVGKTIGVSVRTVSRKTISALTILKMQLKRDGLNEEALKGGLL</sequence>
<keyword evidence="2" id="KW-0805">Transcription regulation</keyword>
<evidence type="ECO:0008006" key="12">
    <source>
        <dbReference type="Google" id="ProtNLM"/>
    </source>
</evidence>
<dbReference type="InterPro" id="IPR039425">
    <property type="entry name" value="RNA_pol_sigma-70-like"/>
</dbReference>
<comment type="caution">
    <text evidence="9">The sequence shown here is derived from an EMBL/GenBank/DDBJ whole genome shotgun (WGS) entry which is preliminary data.</text>
</comment>
<protein>
    <recommendedName>
        <fullName evidence="12">RNA polymerase subunit sigma-70</fullName>
    </recommendedName>
</protein>
<evidence type="ECO:0000313" key="11">
    <source>
        <dbReference type="Proteomes" id="UP000231990"/>
    </source>
</evidence>
<dbReference type="GO" id="GO:0016987">
    <property type="term" value="F:sigma factor activity"/>
    <property type="evidence" value="ECO:0007669"/>
    <property type="project" value="UniProtKB-KW"/>
</dbReference>
<keyword evidence="4" id="KW-0238">DNA-binding</keyword>
<evidence type="ECO:0000256" key="4">
    <source>
        <dbReference type="ARBA" id="ARBA00023125"/>
    </source>
</evidence>
<dbReference type="InterPro" id="IPR007630">
    <property type="entry name" value="RNA_pol_sigma70_r4"/>
</dbReference>
<evidence type="ECO:0000313" key="9">
    <source>
        <dbReference type="EMBL" id="PJZ74896.1"/>
    </source>
</evidence>
<accession>A0A2M9ZS53</accession>
<dbReference type="AlphaFoldDB" id="A0A2M9ZS53"/>
<evidence type="ECO:0000313" key="8">
    <source>
        <dbReference type="EMBL" id="PJZ71362.1"/>
    </source>
</evidence>
<reference evidence="10 11" key="1">
    <citation type="submission" date="2017-07" db="EMBL/GenBank/DDBJ databases">
        <title>Leptospira spp. isolated from tropical soils.</title>
        <authorList>
            <person name="Thibeaux R."/>
            <person name="Iraola G."/>
            <person name="Ferres I."/>
            <person name="Bierque E."/>
            <person name="Girault D."/>
            <person name="Soupe-Gilbert M.-E."/>
            <person name="Picardeau M."/>
            <person name="Goarant C."/>
        </authorList>
    </citation>
    <scope>NUCLEOTIDE SEQUENCE [LARGE SCALE GENOMIC DNA]</scope>
    <source>
        <strain evidence="9 11">FH1-B-B1</strain>
        <strain evidence="8 10">FH1-B-C1</strain>
    </source>
</reference>
<name>A0A2M9ZS53_9LEPT</name>
<dbReference type="InterPro" id="IPR013324">
    <property type="entry name" value="RNA_pol_sigma_r3/r4-like"/>
</dbReference>
<proteinExistence type="inferred from homology"/>
<evidence type="ECO:0000256" key="1">
    <source>
        <dbReference type="ARBA" id="ARBA00010641"/>
    </source>
</evidence>
<dbReference type="EMBL" id="NPDZ01000001">
    <property type="protein sequence ID" value="PJZ74896.1"/>
    <property type="molecule type" value="Genomic_DNA"/>
</dbReference>
<evidence type="ECO:0000256" key="5">
    <source>
        <dbReference type="ARBA" id="ARBA00023163"/>
    </source>
</evidence>
<dbReference type="GO" id="GO:0006352">
    <property type="term" value="P:DNA-templated transcription initiation"/>
    <property type="evidence" value="ECO:0007669"/>
    <property type="project" value="InterPro"/>
</dbReference>
<keyword evidence="5" id="KW-0804">Transcription</keyword>
<dbReference type="InterPro" id="IPR007627">
    <property type="entry name" value="RNA_pol_sigma70_r2"/>
</dbReference>
<evidence type="ECO:0000256" key="2">
    <source>
        <dbReference type="ARBA" id="ARBA00023015"/>
    </source>
</evidence>
<organism evidence="9 11">
    <name type="scientific">Leptospira perolatii</name>
    <dbReference type="NCBI Taxonomy" id="2023191"/>
    <lineage>
        <taxon>Bacteria</taxon>
        <taxon>Pseudomonadati</taxon>
        <taxon>Spirochaetota</taxon>
        <taxon>Spirochaetia</taxon>
        <taxon>Leptospirales</taxon>
        <taxon>Leptospiraceae</taxon>
        <taxon>Leptospira</taxon>
    </lineage>
</organism>
<dbReference type="Gene3D" id="1.10.1740.10">
    <property type="match status" value="1"/>
</dbReference>
<dbReference type="InterPro" id="IPR036388">
    <property type="entry name" value="WH-like_DNA-bd_sf"/>
</dbReference>
<feature type="domain" description="RNA polymerase sigma-70 region 2" evidence="6">
    <location>
        <begin position="13"/>
        <end position="81"/>
    </location>
</feature>
<dbReference type="PANTHER" id="PTHR43133:SF46">
    <property type="entry name" value="RNA POLYMERASE SIGMA-70 FACTOR ECF SUBFAMILY"/>
    <property type="match status" value="1"/>
</dbReference>
<dbReference type="PANTHER" id="PTHR43133">
    <property type="entry name" value="RNA POLYMERASE ECF-TYPE SIGMA FACTO"/>
    <property type="match status" value="1"/>
</dbReference>
<dbReference type="SUPFAM" id="SSF88946">
    <property type="entry name" value="Sigma2 domain of RNA polymerase sigma factors"/>
    <property type="match status" value="1"/>
</dbReference>
<keyword evidence="3" id="KW-0731">Sigma factor</keyword>
<evidence type="ECO:0000313" key="10">
    <source>
        <dbReference type="Proteomes" id="UP000231962"/>
    </source>
</evidence>
<dbReference type="SUPFAM" id="SSF88659">
    <property type="entry name" value="Sigma3 and sigma4 domains of RNA polymerase sigma factors"/>
    <property type="match status" value="1"/>
</dbReference>
<dbReference type="Pfam" id="PF04542">
    <property type="entry name" value="Sigma70_r2"/>
    <property type="match status" value="1"/>
</dbReference>
<gene>
    <name evidence="8" type="ORF">CH360_02365</name>
    <name evidence="9" type="ORF">CH373_02365</name>
</gene>
<dbReference type="Proteomes" id="UP000231990">
    <property type="component" value="Unassembled WGS sequence"/>
</dbReference>
<evidence type="ECO:0000259" key="6">
    <source>
        <dbReference type="Pfam" id="PF04542"/>
    </source>
</evidence>
<dbReference type="GO" id="GO:0003677">
    <property type="term" value="F:DNA binding"/>
    <property type="evidence" value="ECO:0007669"/>
    <property type="project" value="UniProtKB-KW"/>
</dbReference>
<dbReference type="InterPro" id="IPR013325">
    <property type="entry name" value="RNA_pol_sigma_r2"/>
</dbReference>
<evidence type="ECO:0000259" key="7">
    <source>
        <dbReference type="Pfam" id="PF04545"/>
    </source>
</evidence>
<dbReference type="NCBIfam" id="TIGR02937">
    <property type="entry name" value="sigma70-ECF"/>
    <property type="match status" value="1"/>
</dbReference>
<feature type="domain" description="RNA polymerase sigma-70 region 4" evidence="7">
    <location>
        <begin position="119"/>
        <end position="165"/>
    </location>
</feature>
<evidence type="ECO:0000256" key="3">
    <source>
        <dbReference type="ARBA" id="ARBA00023082"/>
    </source>
</evidence>
<dbReference type="Gene3D" id="1.10.10.10">
    <property type="entry name" value="Winged helix-like DNA-binding domain superfamily/Winged helix DNA-binding domain"/>
    <property type="match status" value="1"/>
</dbReference>
<dbReference type="RefSeq" id="WP_100712321.1">
    <property type="nucleotide sequence ID" value="NZ_NPDY01000001.1"/>
</dbReference>
<keyword evidence="10" id="KW-1185">Reference proteome</keyword>
<dbReference type="InterPro" id="IPR014284">
    <property type="entry name" value="RNA_pol_sigma-70_dom"/>
</dbReference>